<sequence length="502" mass="55958">MSEELKVSLCLITKNEEHCILSCIHSVQDLVHEVIVVDTGSSDGTVSLARDSGFRVFHFPWTGDFSQARNFSLQQATGQWILVLDADEVLAPTGVKEFYSLLANEEVEGYFLDIVNFFEESGPSVSADKVVRLFRNKTEYRFTGAIHEQVAPAILKVNGSGLAVSPLVVFHYGYLEQEIVKKDKFNRNTSILFRELARSPDDPFLLYSLALEYYQGNRVEQGVECLEKALVKMSGAEGYFTDLLVHLAMGLWSLGRYEELLNFTDKSLSMLPVQGDLLLLKGLACLKQKKYSQAARVFQAVIKITDKKIFSDAKAFCLAGDACRLSGDFLQAEKMYLQALKKSTDFTYPLAQILGLIQKGNILLDCKSLIQGWSVQQKDSFRQFLSGSGEKPLALAVLLLEIYQGTLTPESGVSRTDLTGELLELMKKVSLGSADPRIMEEAALAVREIYSCSSMLEKGYDGIYFQAGERMRSLIHQLLLLVIGKGCPEWRSGPLVMDFICS</sequence>
<dbReference type="InterPro" id="IPR029044">
    <property type="entry name" value="Nucleotide-diphossugar_trans"/>
</dbReference>
<dbReference type="HOGENOM" id="CLU_023736_1_1_9"/>
<dbReference type="RefSeq" id="WP_013842398.1">
    <property type="nucleotide sequence ID" value="NC_015589.1"/>
</dbReference>
<protein>
    <submittedName>
        <fullName evidence="2">Glycosyl transferase family 2</fullName>
    </submittedName>
</protein>
<organism evidence="2 3">
    <name type="scientific">Desulforamulus ruminis (strain ATCC 23193 / DSM 2154 / NCIMB 8452 / DL)</name>
    <name type="common">Desulfotomaculum ruminis</name>
    <dbReference type="NCBI Taxonomy" id="696281"/>
    <lineage>
        <taxon>Bacteria</taxon>
        <taxon>Bacillati</taxon>
        <taxon>Bacillota</taxon>
        <taxon>Clostridia</taxon>
        <taxon>Eubacteriales</taxon>
        <taxon>Peptococcaceae</taxon>
        <taxon>Desulforamulus</taxon>
    </lineage>
</organism>
<dbReference type="KEGG" id="dru:Desru_2401"/>
<evidence type="ECO:0000313" key="3">
    <source>
        <dbReference type="Proteomes" id="UP000009234"/>
    </source>
</evidence>
<dbReference type="SUPFAM" id="SSF53448">
    <property type="entry name" value="Nucleotide-diphospho-sugar transferases"/>
    <property type="match status" value="1"/>
</dbReference>
<dbReference type="CDD" id="cd02511">
    <property type="entry name" value="Beta4Glucosyltransferase"/>
    <property type="match status" value="1"/>
</dbReference>
<dbReference type="OrthoDB" id="9815923at2"/>
<dbReference type="SUPFAM" id="SSF48452">
    <property type="entry name" value="TPR-like"/>
    <property type="match status" value="1"/>
</dbReference>
<dbReference type="Pfam" id="PF00535">
    <property type="entry name" value="Glycos_transf_2"/>
    <property type="match status" value="1"/>
</dbReference>
<keyword evidence="2" id="KW-0808">Transferase</keyword>
<dbReference type="InterPro" id="IPR001173">
    <property type="entry name" value="Glyco_trans_2-like"/>
</dbReference>
<reference evidence="2 3" key="2">
    <citation type="journal article" date="2012" name="Stand. Genomic Sci.">
        <title>Complete genome sequence of the sulfate-reducing firmicute Desulfotomaculum ruminis type strain (DL(T)).</title>
        <authorList>
            <person name="Spring S."/>
            <person name="Visser M."/>
            <person name="Lu M."/>
            <person name="Copeland A."/>
            <person name="Lapidus A."/>
            <person name="Lucas S."/>
            <person name="Cheng J.F."/>
            <person name="Han C."/>
            <person name="Tapia R."/>
            <person name="Goodwin L.A."/>
            <person name="Pitluck S."/>
            <person name="Ivanova N."/>
            <person name="Land M."/>
            <person name="Hauser L."/>
            <person name="Larimer F."/>
            <person name="Rohde M."/>
            <person name="Goker M."/>
            <person name="Detter J.C."/>
            <person name="Kyrpides N.C."/>
            <person name="Woyke T."/>
            <person name="Schaap P.J."/>
            <person name="Plugge C.M."/>
            <person name="Muyzer G."/>
            <person name="Kuever J."/>
            <person name="Pereira I.A."/>
            <person name="Parshina S.N."/>
            <person name="Bernier-Latmani R."/>
            <person name="Stams A.J."/>
            <person name="Klenk H.P."/>
        </authorList>
    </citation>
    <scope>NUCLEOTIDE SEQUENCE [LARGE SCALE GENOMIC DNA]</scope>
    <source>
        <strain evidence="3">ATCC 23193 / DSM 2154 / NCIB 8452 / DL</strain>
    </source>
</reference>
<dbReference type="EMBL" id="CP002780">
    <property type="protein sequence ID" value="AEG60642.1"/>
    <property type="molecule type" value="Genomic_DNA"/>
</dbReference>
<keyword evidence="3" id="KW-1185">Reference proteome</keyword>
<gene>
    <name evidence="2" type="ordered locus">Desru_2401</name>
</gene>
<dbReference type="InterPro" id="IPR019734">
    <property type="entry name" value="TPR_rpt"/>
</dbReference>
<evidence type="ECO:0000313" key="2">
    <source>
        <dbReference type="EMBL" id="AEG60642.1"/>
    </source>
</evidence>
<dbReference type="STRING" id="696281.Desru_2401"/>
<dbReference type="Gene3D" id="3.90.550.10">
    <property type="entry name" value="Spore Coat Polysaccharide Biosynthesis Protein SpsA, Chain A"/>
    <property type="match status" value="1"/>
</dbReference>
<dbReference type="SMART" id="SM00028">
    <property type="entry name" value="TPR"/>
    <property type="match status" value="4"/>
</dbReference>
<dbReference type="PANTHER" id="PTHR43630">
    <property type="entry name" value="POLY-BETA-1,6-N-ACETYL-D-GLUCOSAMINE SYNTHASE"/>
    <property type="match status" value="1"/>
</dbReference>
<feature type="domain" description="Glycosyltransferase 2-like" evidence="1">
    <location>
        <begin position="8"/>
        <end position="141"/>
    </location>
</feature>
<reference evidence="3" key="1">
    <citation type="submission" date="2011-05" db="EMBL/GenBank/DDBJ databases">
        <title>Complete sequence of Desulfotomaculum ruminis DSM 2154.</title>
        <authorList>
            <person name="Lucas S."/>
            <person name="Copeland A."/>
            <person name="Lapidus A."/>
            <person name="Cheng J.-F."/>
            <person name="Goodwin L."/>
            <person name="Pitluck S."/>
            <person name="Lu M."/>
            <person name="Detter J.C."/>
            <person name="Han C."/>
            <person name="Tapia R."/>
            <person name="Land M."/>
            <person name="Hauser L."/>
            <person name="Kyrpides N."/>
            <person name="Ivanova N."/>
            <person name="Mikhailova N."/>
            <person name="Pagani I."/>
            <person name="Stams A.J.M."/>
            <person name="Plugge C.M."/>
            <person name="Muyzer G."/>
            <person name="Kuever J."/>
            <person name="Parshina S.N."/>
            <person name="Ivanova A.E."/>
            <person name="Nazina T.N."/>
            <person name="Brambilla E."/>
            <person name="Spring S."/>
            <person name="Klenk H.-P."/>
            <person name="Woyke T."/>
        </authorList>
    </citation>
    <scope>NUCLEOTIDE SEQUENCE [LARGE SCALE GENOMIC DNA]</scope>
    <source>
        <strain evidence="3">ATCC 23193 / DSM 2154 / NCIB 8452 / DL</strain>
    </source>
</reference>
<accession>F6DN53</accession>
<dbReference type="AlphaFoldDB" id="F6DN53"/>
<dbReference type="eggNOG" id="COG0457">
    <property type="taxonomic scope" value="Bacteria"/>
</dbReference>
<dbReference type="Gene3D" id="1.25.40.10">
    <property type="entry name" value="Tetratricopeptide repeat domain"/>
    <property type="match status" value="1"/>
</dbReference>
<name>F6DN53_DESRL</name>
<dbReference type="Proteomes" id="UP000009234">
    <property type="component" value="Chromosome"/>
</dbReference>
<dbReference type="GO" id="GO:0016740">
    <property type="term" value="F:transferase activity"/>
    <property type="evidence" value="ECO:0007669"/>
    <property type="project" value="UniProtKB-KW"/>
</dbReference>
<dbReference type="eggNOG" id="COG0463">
    <property type="taxonomic scope" value="Bacteria"/>
</dbReference>
<dbReference type="InterPro" id="IPR011990">
    <property type="entry name" value="TPR-like_helical_dom_sf"/>
</dbReference>
<dbReference type="PANTHER" id="PTHR43630:SF2">
    <property type="entry name" value="GLYCOSYLTRANSFERASE"/>
    <property type="match status" value="1"/>
</dbReference>
<evidence type="ECO:0000259" key="1">
    <source>
        <dbReference type="Pfam" id="PF00535"/>
    </source>
</evidence>
<proteinExistence type="predicted"/>